<dbReference type="Proteomes" id="UP000479132">
    <property type="component" value="Unassembled WGS sequence"/>
</dbReference>
<keyword evidence="2" id="KW-1185">Reference proteome</keyword>
<dbReference type="EMBL" id="JAALLS010000005">
    <property type="protein sequence ID" value="NGP87804.1"/>
    <property type="molecule type" value="Genomic_DNA"/>
</dbReference>
<accession>A0A6M1TA22</accession>
<sequence length="305" mass="35703">MSISRVLFLLKKYYLFLAFVILPCFVQAQEVEAEVSIDRSQLSSTSLNYLNDLPNKIEVYINEYNWIDAEFREHERIKMNIQITLLSVDSDFNFEAQIVVQSRRPIYNTTQETVLFIFNDSNWGFTYTPNSTFIHDELQFNRLTGLIDFYIYTVLGYDFDSFEPMSGTPYFNRAQNIISLAQSTSASGWARSSNNRRNRVQLINNLLSANYEGFRTAVYQYHRKGLDTFVNNPPKARQYVLDSLEKIRQAQRKTSSNLVFDTFFNAKYREIVAIFEDADPQVRLEAYNLLSDIDQGHLSEYQKLQ</sequence>
<dbReference type="AlphaFoldDB" id="A0A6M1TA22"/>
<reference evidence="1 2" key="1">
    <citation type="submission" date="2020-02" db="EMBL/GenBank/DDBJ databases">
        <title>Aliifodinibius halophilus 2W32, complete genome.</title>
        <authorList>
            <person name="Li Y."/>
            <person name="Wu S."/>
        </authorList>
    </citation>
    <scope>NUCLEOTIDE SEQUENCE [LARGE SCALE GENOMIC DNA]</scope>
    <source>
        <strain evidence="1 2">2W32</strain>
    </source>
</reference>
<dbReference type="InterPro" id="IPR032274">
    <property type="entry name" value="DUF4835"/>
</dbReference>
<name>A0A6M1TA22_9BACT</name>
<gene>
    <name evidence="1" type="ORF">G3569_05530</name>
</gene>
<comment type="caution">
    <text evidence="1">The sequence shown here is derived from an EMBL/GenBank/DDBJ whole genome shotgun (WGS) entry which is preliminary data.</text>
</comment>
<organism evidence="1 2">
    <name type="scientific">Fodinibius halophilus</name>
    <dbReference type="NCBI Taxonomy" id="1736908"/>
    <lineage>
        <taxon>Bacteria</taxon>
        <taxon>Pseudomonadati</taxon>
        <taxon>Balneolota</taxon>
        <taxon>Balneolia</taxon>
        <taxon>Balneolales</taxon>
        <taxon>Balneolaceae</taxon>
        <taxon>Fodinibius</taxon>
    </lineage>
</organism>
<proteinExistence type="predicted"/>
<evidence type="ECO:0000313" key="2">
    <source>
        <dbReference type="Proteomes" id="UP000479132"/>
    </source>
</evidence>
<dbReference type="RefSeq" id="WP_165266892.1">
    <property type="nucleotide sequence ID" value="NZ_JAALLS010000005.1"/>
</dbReference>
<protein>
    <submittedName>
        <fullName evidence="1">DUF4835 family protein</fullName>
    </submittedName>
</protein>
<dbReference type="Pfam" id="PF16119">
    <property type="entry name" value="DUF4835"/>
    <property type="match status" value="1"/>
</dbReference>
<evidence type="ECO:0000313" key="1">
    <source>
        <dbReference type="EMBL" id="NGP87804.1"/>
    </source>
</evidence>